<sequence length="343" mass="38927">MPKYCSVPSCKTDATNENKRKSYYKFPLHDYERLQQWLRNMGREGWMPSRHQYICHEHFTESSFKVSWGIRYLEHNAVPTIFRSSEKRKDVELDEKKCKYRRSNRNLRVALPDLSEDTERYNIMDTLHFYDMNVDPSQSETTLLVEAHEYPESLGGLKTDPPAETFDMHAVLYHTVEGLTCLNTEGNAEVLVVSDFSEVQEQQVNGFTNGQELPTADATLTLTSPCLPLKYLPSGGVDESSTADRDQVTQVIAYFETIPNVLTVNGQFSPPPPETVLSSALGFKPIASTVPIVSKYLHPLPTSLGTGVGTMDAEEEDNGEKPNVDCSTKEQLEEHWYVVFYHV</sequence>
<keyword evidence="3" id="KW-0862">Zinc</keyword>
<dbReference type="Pfam" id="PF05485">
    <property type="entry name" value="THAP"/>
    <property type="match status" value="1"/>
</dbReference>
<gene>
    <name evidence="8" type="primary">LOC115561805</name>
</gene>
<reference evidence="8" key="2">
    <citation type="submission" date="2025-09" db="UniProtKB">
        <authorList>
            <consortium name="Ensembl"/>
        </authorList>
    </citation>
    <scope>IDENTIFICATION</scope>
</reference>
<dbReference type="AlphaFoldDB" id="A0A8C5CK59"/>
<dbReference type="GeneTree" id="ENSGT00940000164630"/>
<name>A0A8C5CK59_GADMO</name>
<reference evidence="8" key="1">
    <citation type="submission" date="2025-08" db="UniProtKB">
        <authorList>
            <consortium name="Ensembl"/>
        </authorList>
    </citation>
    <scope>IDENTIFICATION</scope>
</reference>
<evidence type="ECO:0000313" key="9">
    <source>
        <dbReference type="Proteomes" id="UP000694546"/>
    </source>
</evidence>
<protein>
    <submittedName>
        <fullName evidence="8">THAP domain-containing protein 5-like</fullName>
    </submittedName>
</protein>
<evidence type="ECO:0000256" key="3">
    <source>
        <dbReference type="ARBA" id="ARBA00022833"/>
    </source>
</evidence>
<dbReference type="Proteomes" id="UP000694546">
    <property type="component" value="Chromosome 16"/>
</dbReference>
<accession>A0A8C5CK59</accession>
<evidence type="ECO:0000256" key="4">
    <source>
        <dbReference type="ARBA" id="ARBA00023125"/>
    </source>
</evidence>
<dbReference type="Ensembl" id="ENSGMOT00000069884.1">
    <property type="protein sequence ID" value="ENSGMOP00000062127.1"/>
    <property type="gene ID" value="ENSGMOG00000024470.1"/>
</dbReference>
<organism evidence="8 9">
    <name type="scientific">Gadus morhua</name>
    <name type="common">Atlantic cod</name>
    <dbReference type="NCBI Taxonomy" id="8049"/>
    <lineage>
        <taxon>Eukaryota</taxon>
        <taxon>Metazoa</taxon>
        <taxon>Chordata</taxon>
        <taxon>Craniata</taxon>
        <taxon>Vertebrata</taxon>
        <taxon>Euteleostomi</taxon>
        <taxon>Actinopterygii</taxon>
        <taxon>Neopterygii</taxon>
        <taxon>Teleostei</taxon>
        <taxon>Neoteleostei</taxon>
        <taxon>Acanthomorphata</taxon>
        <taxon>Zeiogadaria</taxon>
        <taxon>Gadariae</taxon>
        <taxon>Gadiformes</taxon>
        <taxon>Gadoidei</taxon>
        <taxon>Gadidae</taxon>
        <taxon>Gadus</taxon>
    </lineage>
</organism>
<keyword evidence="1" id="KW-0479">Metal-binding</keyword>
<dbReference type="GO" id="GO:0003677">
    <property type="term" value="F:DNA binding"/>
    <property type="evidence" value="ECO:0007669"/>
    <property type="project" value="UniProtKB-UniRule"/>
</dbReference>
<dbReference type="InterPro" id="IPR006612">
    <property type="entry name" value="THAP_Znf"/>
</dbReference>
<evidence type="ECO:0000256" key="2">
    <source>
        <dbReference type="ARBA" id="ARBA00022771"/>
    </source>
</evidence>
<feature type="region of interest" description="Disordered" evidence="6">
    <location>
        <begin position="307"/>
        <end position="327"/>
    </location>
</feature>
<dbReference type="Gene3D" id="6.20.210.20">
    <property type="entry name" value="THAP domain"/>
    <property type="match status" value="1"/>
</dbReference>
<keyword evidence="9" id="KW-1185">Reference proteome</keyword>
<dbReference type="PANTHER" id="PTHR46927:SF2">
    <property type="entry name" value="THAP DOMAIN-CONTAINING PROTEIN 8"/>
    <property type="match status" value="1"/>
</dbReference>
<dbReference type="SMART" id="SM00692">
    <property type="entry name" value="DM3"/>
    <property type="match status" value="1"/>
</dbReference>
<dbReference type="PANTHER" id="PTHR46927">
    <property type="entry name" value="AGAP005574-PA"/>
    <property type="match status" value="1"/>
</dbReference>
<keyword evidence="2 5" id="KW-0863">Zinc-finger</keyword>
<evidence type="ECO:0000313" key="8">
    <source>
        <dbReference type="Ensembl" id="ENSGMOP00000062127.1"/>
    </source>
</evidence>
<dbReference type="GO" id="GO:0008270">
    <property type="term" value="F:zinc ion binding"/>
    <property type="evidence" value="ECO:0007669"/>
    <property type="project" value="UniProtKB-KW"/>
</dbReference>
<proteinExistence type="predicted"/>
<evidence type="ECO:0000259" key="7">
    <source>
        <dbReference type="PROSITE" id="PS50950"/>
    </source>
</evidence>
<dbReference type="SUPFAM" id="SSF57716">
    <property type="entry name" value="Glucocorticoid receptor-like (DNA-binding domain)"/>
    <property type="match status" value="1"/>
</dbReference>
<dbReference type="PROSITE" id="PS50950">
    <property type="entry name" value="ZF_THAP"/>
    <property type="match status" value="1"/>
</dbReference>
<evidence type="ECO:0000256" key="5">
    <source>
        <dbReference type="PROSITE-ProRule" id="PRU00309"/>
    </source>
</evidence>
<evidence type="ECO:0000256" key="1">
    <source>
        <dbReference type="ARBA" id="ARBA00022723"/>
    </source>
</evidence>
<evidence type="ECO:0000256" key="6">
    <source>
        <dbReference type="SAM" id="MobiDB-lite"/>
    </source>
</evidence>
<dbReference type="SMART" id="SM00980">
    <property type="entry name" value="THAP"/>
    <property type="match status" value="1"/>
</dbReference>
<dbReference type="InterPro" id="IPR038441">
    <property type="entry name" value="THAP_Znf_sf"/>
</dbReference>
<dbReference type="InterPro" id="IPR052224">
    <property type="entry name" value="THAP_domain_protein"/>
</dbReference>
<feature type="domain" description="THAP-type" evidence="7">
    <location>
        <begin position="1"/>
        <end position="82"/>
    </location>
</feature>
<keyword evidence="4 5" id="KW-0238">DNA-binding</keyword>